<keyword evidence="2" id="KW-1133">Transmembrane helix</keyword>
<keyword evidence="2" id="KW-0472">Membrane</keyword>
<evidence type="ECO:0000259" key="3">
    <source>
        <dbReference type="PROSITE" id="PS51746"/>
    </source>
</evidence>
<dbReference type="PANTHER" id="PTHR43156:SF2">
    <property type="entry name" value="STAGE II SPORULATION PROTEIN E"/>
    <property type="match status" value="1"/>
</dbReference>
<feature type="transmembrane region" description="Helical" evidence="2">
    <location>
        <begin position="352"/>
        <end position="374"/>
    </location>
</feature>
<feature type="domain" description="PPM-type phosphatase" evidence="3">
    <location>
        <begin position="446"/>
        <end position="659"/>
    </location>
</feature>
<dbReference type="PANTHER" id="PTHR43156">
    <property type="entry name" value="STAGE II SPORULATION PROTEIN E-RELATED"/>
    <property type="match status" value="1"/>
</dbReference>
<keyword evidence="1" id="KW-0378">Hydrolase</keyword>
<feature type="transmembrane region" description="Helical" evidence="2">
    <location>
        <begin position="380"/>
        <end position="398"/>
    </location>
</feature>
<evidence type="ECO:0000256" key="2">
    <source>
        <dbReference type="SAM" id="Phobius"/>
    </source>
</evidence>
<dbReference type="Pfam" id="PF07228">
    <property type="entry name" value="SpoIIE"/>
    <property type="match status" value="1"/>
</dbReference>
<dbReference type="PROSITE" id="PS51746">
    <property type="entry name" value="PPM_2"/>
    <property type="match status" value="1"/>
</dbReference>
<dbReference type="SMART" id="SM00331">
    <property type="entry name" value="PP2C_SIG"/>
    <property type="match status" value="1"/>
</dbReference>
<keyword evidence="5" id="KW-1185">Reference proteome</keyword>
<gene>
    <name evidence="4" type="ORF">LZ496_06000</name>
</gene>
<accession>A0ABT0RU25</accession>
<proteinExistence type="predicted"/>
<dbReference type="SMART" id="SM01080">
    <property type="entry name" value="CHASE2"/>
    <property type="match status" value="1"/>
</dbReference>
<dbReference type="RefSeq" id="WP_249903677.1">
    <property type="nucleotide sequence ID" value="NZ_JAMGBA010000001.1"/>
</dbReference>
<sequence length="663" mass="70725">MSLIAVAASYGAGDRMRRGVFDSWQWLRPNDLSDTDVRVVLIDDFSIEKFSSWPWPRYHLARLTEELTKRGAKVIAFDIMFPEHDRLNPDAIVSLYPELGAVAASEVKALRPMDFGFGLVIGESPVVLAHAGVSRAPADQLPLADSPISGKLPAAVDSWPGELAAIPELDDVALGSGLINAPPDADGIIRGVPLVQRAGGRPRLGFALEIARNALDAESVEATPTSVKVGQRTIPIDHRGRMRIHFGEFPEDDVISAARLLLNDEELPKDKFAGKIVLIGLSAQGTFDVAATPLASEWLGPLVQAQAVDSILRGGWLIRPAWAEPAEWAAGALLAFLALAAAIFGKWYRITLALAFVAVPVASWLVFTGAATLLDPARPLLIGGGGVAGVAMGLFALARTERERLRDALVQERISTAETEGELQAARSIQLGMVPPRLRLQGLDPRVDLDALLEPAKSVGGDYYDAMKIGDDEIGFAIADVTGKGVPAALFMAMSKALTSAALSRMQADPAAMADAINRELLKDNTEAMGVTLLLGLLDLNSGEVRMVCAGHEDPILLSGDKATRVRLEGGPPLCAAELVYPLERLTLKPGETLVLVTDGVTEAQNEKQELFGSKRLLADGALRSGTAAEIVDGIRDHVRNFEGEAEATDDLTVMAVRYIGPA</sequence>
<dbReference type="SUPFAM" id="SSF81606">
    <property type="entry name" value="PP2C-like"/>
    <property type="match status" value="1"/>
</dbReference>
<keyword evidence="2" id="KW-0812">Transmembrane</keyword>
<reference evidence="4 5" key="1">
    <citation type="submission" date="2022-05" db="EMBL/GenBank/DDBJ databases">
        <authorList>
            <person name="Jo J.-H."/>
            <person name="Im W.-T."/>
        </authorList>
    </citation>
    <scope>NUCLEOTIDE SEQUENCE [LARGE SCALE GENOMIC DNA]</scope>
    <source>
        <strain evidence="4 5">NSE70-1</strain>
    </source>
</reference>
<feature type="transmembrane region" description="Helical" evidence="2">
    <location>
        <begin position="328"/>
        <end position="345"/>
    </location>
</feature>
<evidence type="ECO:0000256" key="1">
    <source>
        <dbReference type="ARBA" id="ARBA00022801"/>
    </source>
</evidence>
<comment type="caution">
    <text evidence="4">The sequence shown here is derived from an EMBL/GenBank/DDBJ whole genome shotgun (WGS) entry which is preliminary data.</text>
</comment>
<evidence type="ECO:0000313" key="5">
    <source>
        <dbReference type="Proteomes" id="UP001203410"/>
    </source>
</evidence>
<dbReference type="InterPro" id="IPR007890">
    <property type="entry name" value="CHASE2"/>
</dbReference>
<protein>
    <submittedName>
        <fullName evidence="4">CHASE2 domain-containing protein</fullName>
    </submittedName>
</protein>
<dbReference type="Proteomes" id="UP001203410">
    <property type="component" value="Unassembled WGS sequence"/>
</dbReference>
<dbReference type="InterPro" id="IPR036457">
    <property type="entry name" value="PPM-type-like_dom_sf"/>
</dbReference>
<name>A0ABT0RU25_9SPHN</name>
<organism evidence="4 5">
    <name type="scientific">Sphingomonas caseinilyticus</name>
    <dbReference type="NCBI Taxonomy" id="2908205"/>
    <lineage>
        <taxon>Bacteria</taxon>
        <taxon>Pseudomonadati</taxon>
        <taxon>Pseudomonadota</taxon>
        <taxon>Alphaproteobacteria</taxon>
        <taxon>Sphingomonadales</taxon>
        <taxon>Sphingomonadaceae</taxon>
        <taxon>Sphingomonas</taxon>
    </lineage>
</organism>
<dbReference type="Gene3D" id="3.60.40.10">
    <property type="entry name" value="PPM-type phosphatase domain"/>
    <property type="match status" value="1"/>
</dbReference>
<dbReference type="Pfam" id="PF05226">
    <property type="entry name" value="CHASE2"/>
    <property type="match status" value="1"/>
</dbReference>
<dbReference type="InterPro" id="IPR052016">
    <property type="entry name" value="Bact_Sigma-Reg"/>
</dbReference>
<dbReference type="InterPro" id="IPR001932">
    <property type="entry name" value="PPM-type_phosphatase-like_dom"/>
</dbReference>
<evidence type="ECO:0000313" key="4">
    <source>
        <dbReference type="EMBL" id="MCL6698333.1"/>
    </source>
</evidence>
<dbReference type="EMBL" id="JAMGBA010000001">
    <property type="protein sequence ID" value="MCL6698333.1"/>
    <property type="molecule type" value="Genomic_DNA"/>
</dbReference>